<feature type="region of interest" description="Disordered" evidence="14">
    <location>
        <begin position="380"/>
        <end position="399"/>
    </location>
</feature>
<accession>A0ABV2YIC4</accession>
<evidence type="ECO:0000256" key="2">
    <source>
        <dbReference type="ARBA" id="ARBA00001947"/>
    </source>
</evidence>
<evidence type="ECO:0000256" key="9">
    <source>
        <dbReference type="ARBA" id="ARBA00022801"/>
    </source>
</evidence>
<dbReference type="Proteomes" id="UP001550850">
    <property type="component" value="Unassembled WGS sequence"/>
</dbReference>
<dbReference type="InterPro" id="IPR001930">
    <property type="entry name" value="Peptidase_M1"/>
</dbReference>
<evidence type="ECO:0000256" key="10">
    <source>
        <dbReference type="ARBA" id="ARBA00022833"/>
    </source>
</evidence>
<keyword evidence="7" id="KW-0645">Protease</keyword>
<dbReference type="CDD" id="cd09603">
    <property type="entry name" value="M1_APN_like"/>
    <property type="match status" value="1"/>
</dbReference>
<evidence type="ECO:0000256" key="15">
    <source>
        <dbReference type="SAM" id="SignalP"/>
    </source>
</evidence>
<protein>
    <recommendedName>
        <fullName evidence="5">Aminopeptidase N</fullName>
        <ecNumber evidence="4">3.4.11.2</ecNumber>
    </recommendedName>
    <alternativeName>
        <fullName evidence="12">Alanine aminopeptidase</fullName>
    </alternativeName>
    <alternativeName>
        <fullName evidence="13">Lysyl aminopeptidase</fullName>
    </alternativeName>
</protein>
<evidence type="ECO:0000259" key="16">
    <source>
        <dbReference type="Pfam" id="PF01433"/>
    </source>
</evidence>
<dbReference type="PRINTS" id="PR00756">
    <property type="entry name" value="ALADIPTASE"/>
</dbReference>
<evidence type="ECO:0000256" key="11">
    <source>
        <dbReference type="ARBA" id="ARBA00023049"/>
    </source>
</evidence>
<evidence type="ECO:0000256" key="14">
    <source>
        <dbReference type="SAM" id="MobiDB-lite"/>
    </source>
</evidence>
<evidence type="ECO:0000256" key="4">
    <source>
        <dbReference type="ARBA" id="ARBA00012564"/>
    </source>
</evidence>
<dbReference type="SUPFAM" id="SSF63737">
    <property type="entry name" value="Leukotriene A4 hydrolase N-terminal domain"/>
    <property type="match status" value="1"/>
</dbReference>
<evidence type="ECO:0000256" key="7">
    <source>
        <dbReference type="ARBA" id="ARBA00022670"/>
    </source>
</evidence>
<dbReference type="GO" id="GO:0004177">
    <property type="term" value="F:aminopeptidase activity"/>
    <property type="evidence" value="ECO:0007669"/>
    <property type="project" value="UniProtKB-KW"/>
</dbReference>
<comment type="catalytic activity">
    <reaction evidence="1">
        <text>Release of an N-terminal amino acid, Xaa-|-Yaa- from a peptide, amide or arylamide. Xaa is preferably Ala, but may be most amino acids including Pro (slow action). When a terminal hydrophobic residue is followed by a prolyl residue, the two may be released as an intact Xaa-Pro dipeptide.</text>
        <dbReference type="EC" id="3.4.11.2"/>
    </reaction>
</comment>
<keyword evidence="6 18" id="KW-0031">Aminopeptidase</keyword>
<dbReference type="EMBL" id="JBEZUR010000019">
    <property type="protein sequence ID" value="MEU3555466.1"/>
    <property type="molecule type" value="Genomic_DNA"/>
</dbReference>
<sequence>MLTPRRAARAALLASAVSVCLVAAAAPDPIPAEPLGVGDRLFPQLGNPGYDVRSYDLRFAYPGSNTRPMKAVTTIKAEVTHRLERINLDFAHGKVSSVTVDGAKAAFATAGEDLVITPRRMPGPGDTTRIVVRHTSDPRPPKDQQHGWVVTKDGLAMANQADAAHLVFPCNDHPSDKALYTIRVTAPAALTAVANGLPDKRPRDARRAAGSRTWTYRSKHPMATELVQVSVGRSTVVGRKGPHGLPLRDVVPAADREKLEPWLAKTPAQIAWMENKVGPYPFETYGVLIADTATGFELETQTLSLFERFLFTEPAIPAWLVESIMVHELAHQWFGDSVTPATWSDVWLNEGHATWYEALYGEETGHRTLEERMKAAYASSDKWRAAGGPPAAPKRPGDGQKIGIFRPVIYDGAALVLYALRQEIGRHAFEQVERAWVHRHQDATATTADFVRLASEVAGRELDGFFRAWLQDTRTPPMPGHPDWKAEAPTAADKPAEGRTVIPAPGLGHGGNRHTGYGAMGHGAMGHEHVGHGHMGLTYMERGHVR</sequence>
<comment type="caution">
    <text evidence="18">The sequence shown here is derived from an EMBL/GenBank/DDBJ whole genome shotgun (WGS) entry which is preliminary data.</text>
</comment>
<dbReference type="Pfam" id="PF17900">
    <property type="entry name" value="Peptidase_M1_N"/>
    <property type="match status" value="1"/>
</dbReference>
<feature type="domain" description="Aminopeptidase N-like N-terminal" evidence="17">
    <location>
        <begin position="160"/>
        <end position="224"/>
    </location>
</feature>
<organism evidence="18 19">
    <name type="scientific">Streptomyces fragilis</name>
    <dbReference type="NCBI Taxonomy" id="67301"/>
    <lineage>
        <taxon>Bacteria</taxon>
        <taxon>Bacillati</taxon>
        <taxon>Actinomycetota</taxon>
        <taxon>Actinomycetes</taxon>
        <taxon>Kitasatosporales</taxon>
        <taxon>Streptomycetaceae</taxon>
        <taxon>Streptomyces</taxon>
    </lineage>
</organism>
<dbReference type="InterPro" id="IPR050344">
    <property type="entry name" value="Peptidase_M1_aminopeptidases"/>
</dbReference>
<evidence type="ECO:0000256" key="12">
    <source>
        <dbReference type="ARBA" id="ARBA00029811"/>
    </source>
</evidence>
<dbReference type="SUPFAM" id="SSF55486">
    <property type="entry name" value="Metalloproteases ('zincins'), catalytic domain"/>
    <property type="match status" value="1"/>
</dbReference>
<proteinExistence type="inferred from homology"/>
<evidence type="ECO:0000313" key="18">
    <source>
        <dbReference type="EMBL" id="MEU3555466.1"/>
    </source>
</evidence>
<dbReference type="InterPro" id="IPR042097">
    <property type="entry name" value="Aminopeptidase_N-like_N_sf"/>
</dbReference>
<dbReference type="InterPro" id="IPR027268">
    <property type="entry name" value="Peptidase_M4/M1_CTD_sf"/>
</dbReference>
<keyword evidence="8" id="KW-0479">Metal-binding</keyword>
<evidence type="ECO:0000256" key="8">
    <source>
        <dbReference type="ARBA" id="ARBA00022723"/>
    </source>
</evidence>
<keyword evidence="10" id="KW-0862">Zinc</keyword>
<gene>
    <name evidence="18" type="ORF">AB0E65_14795</name>
</gene>
<comment type="similarity">
    <text evidence="3">Belongs to the peptidase M1 family.</text>
</comment>
<evidence type="ECO:0000256" key="5">
    <source>
        <dbReference type="ARBA" id="ARBA00015611"/>
    </source>
</evidence>
<reference evidence="18 19" key="1">
    <citation type="submission" date="2024-06" db="EMBL/GenBank/DDBJ databases">
        <title>The Natural Products Discovery Center: Release of the First 8490 Sequenced Strains for Exploring Actinobacteria Biosynthetic Diversity.</title>
        <authorList>
            <person name="Kalkreuter E."/>
            <person name="Kautsar S.A."/>
            <person name="Yang D."/>
            <person name="Bader C.D."/>
            <person name="Teijaro C.N."/>
            <person name="Fluegel L."/>
            <person name="Davis C.M."/>
            <person name="Simpson J.R."/>
            <person name="Lauterbach L."/>
            <person name="Steele A.D."/>
            <person name="Gui C."/>
            <person name="Meng S."/>
            <person name="Li G."/>
            <person name="Viehrig K."/>
            <person name="Ye F."/>
            <person name="Su P."/>
            <person name="Kiefer A.F."/>
            <person name="Nichols A."/>
            <person name="Cepeda A.J."/>
            <person name="Yan W."/>
            <person name="Fan B."/>
            <person name="Jiang Y."/>
            <person name="Adhikari A."/>
            <person name="Zheng C.-J."/>
            <person name="Schuster L."/>
            <person name="Cowan T.M."/>
            <person name="Smanski M.J."/>
            <person name="Chevrette M.G."/>
            <person name="De Carvalho L.P.S."/>
            <person name="Shen B."/>
        </authorList>
    </citation>
    <scope>NUCLEOTIDE SEQUENCE [LARGE SCALE GENOMIC DNA]</scope>
    <source>
        <strain evidence="18 19">NPDC038104</strain>
    </source>
</reference>
<evidence type="ECO:0000256" key="13">
    <source>
        <dbReference type="ARBA" id="ARBA00031533"/>
    </source>
</evidence>
<keyword evidence="15" id="KW-0732">Signal</keyword>
<dbReference type="Gene3D" id="2.60.40.1730">
    <property type="entry name" value="tricorn interacting facor f3 domain"/>
    <property type="match status" value="1"/>
</dbReference>
<dbReference type="InterPro" id="IPR045357">
    <property type="entry name" value="Aminopeptidase_N-like_N"/>
</dbReference>
<keyword evidence="9 18" id="KW-0378">Hydrolase</keyword>
<evidence type="ECO:0000259" key="17">
    <source>
        <dbReference type="Pfam" id="PF17900"/>
    </source>
</evidence>
<evidence type="ECO:0000256" key="3">
    <source>
        <dbReference type="ARBA" id="ARBA00010136"/>
    </source>
</evidence>
<dbReference type="EC" id="3.4.11.2" evidence="4"/>
<dbReference type="InterPro" id="IPR014782">
    <property type="entry name" value="Peptidase_M1_dom"/>
</dbReference>
<evidence type="ECO:0000313" key="19">
    <source>
        <dbReference type="Proteomes" id="UP001550850"/>
    </source>
</evidence>
<evidence type="ECO:0000256" key="6">
    <source>
        <dbReference type="ARBA" id="ARBA00022438"/>
    </source>
</evidence>
<dbReference type="PANTHER" id="PTHR11533">
    <property type="entry name" value="PROTEASE M1 ZINC METALLOPROTEASE"/>
    <property type="match status" value="1"/>
</dbReference>
<evidence type="ECO:0000256" key="1">
    <source>
        <dbReference type="ARBA" id="ARBA00000098"/>
    </source>
</evidence>
<dbReference type="Gene3D" id="1.10.390.10">
    <property type="entry name" value="Neutral Protease Domain 2"/>
    <property type="match status" value="1"/>
</dbReference>
<keyword evidence="19" id="KW-1185">Reference proteome</keyword>
<dbReference type="Pfam" id="PF01433">
    <property type="entry name" value="Peptidase_M1"/>
    <property type="match status" value="1"/>
</dbReference>
<feature type="signal peptide" evidence="15">
    <location>
        <begin position="1"/>
        <end position="25"/>
    </location>
</feature>
<keyword evidence="11" id="KW-0482">Metalloprotease</keyword>
<feature type="domain" description="Peptidase M1 membrane alanine aminopeptidase" evidence="16">
    <location>
        <begin position="268"/>
        <end position="469"/>
    </location>
</feature>
<dbReference type="PANTHER" id="PTHR11533:SF174">
    <property type="entry name" value="PUROMYCIN-SENSITIVE AMINOPEPTIDASE-RELATED"/>
    <property type="match status" value="1"/>
</dbReference>
<name>A0ABV2YIC4_9ACTN</name>
<feature type="chain" id="PRO_5045847080" description="Aminopeptidase N" evidence="15">
    <location>
        <begin position="26"/>
        <end position="546"/>
    </location>
</feature>
<comment type="cofactor">
    <cofactor evidence="2">
        <name>Zn(2+)</name>
        <dbReference type="ChEBI" id="CHEBI:29105"/>
    </cofactor>
</comment>
<dbReference type="RefSeq" id="WP_108952002.1">
    <property type="nucleotide sequence ID" value="NZ_BEVZ01000002.1"/>
</dbReference>